<dbReference type="Pfam" id="PF13372">
    <property type="entry name" value="Alginate_exp"/>
    <property type="match status" value="1"/>
</dbReference>
<dbReference type="EMBL" id="JAHLFW010000005">
    <property type="protein sequence ID" value="MBU3836866.1"/>
    <property type="molecule type" value="Genomic_DNA"/>
</dbReference>
<evidence type="ECO:0000259" key="2">
    <source>
        <dbReference type="Pfam" id="PF13372"/>
    </source>
</evidence>
<gene>
    <name evidence="3" type="ORF">H9777_00760</name>
</gene>
<dbReference type="InterPro" id="IPR053728">
    <property type="entry name" value="Alginate_Permeability_Chnl"/>
</dbReference>
<comment type="caution">
    <text evidence="3">The sequence shown here is derived from an EMBL/GenBank/DDBJ whole genome shotgun (WGS) entry which is preliminary data.</text>
</comment>
<reference evidence="3" key="2">
    <citation type="submission" date="2021-04" db="EMBL/GenBank/DDBJ databases">
        <authorList>
            <person name="Gilroy R."/>
        </authorList>
    </citation>
    <scope>NUCLEOTIDE SEQUENCE</scope>
    <source>
        <strain evidence="3">G4-2901</strain>
    </source>
</reference>
<proteinExistence type="predicted"/>
<feature type="domain" description="Alginate export" evidence="2">
    <location>
        <begin position="104"/>
        <end position="366"/>
    </location>
</feature>
<feature type="signal peptide" evidence="1">
    <location>
        <begin position="1"/>
        <end position="23"/>
    </location>
</feature>
<evidence type="ECO:0000313" key="3">
    <source>
        <dbReference type="EMBL" id="MBU3836866.1"/>
    </source>
</evidence>
<dbReference type="InterPro" id="IPR025388">
    <property type="entry name" value="Alginate_export_dom"/>
</dbReference>
<name>A0A948WWD6_9BACT</name>
<sequence>MGKISLHFLISFLLMGNASFSYAQDDKKADDSFWVSAQIRTRGEYRNGALYPRDKGESPAGFVNERARLTFGYERQKLALRFSAQHVGVWGQDALIDKNGRFILNEAWASFNMNDYWFVQLGRQALVYDDERILGSLDWNVAGRYHDALKIGYKNNGHQLHGIFAFNQNDENVIGGTFYDSSKTKLYKNMQTLWYHYDCVSTPLQVSLLAMNIGQEGGDAATRKADTKYMQTFGTYIKYMPDSWNISGSFYYQTGKNTASRTVSAYMGNIDLSYSINRLWSVGIGTDYLSGTSDAYGKYKAFNPLYGTHHKFYGGMDYFYATDFATGYNPGLSDTHVGVDFKVSNAVSMGLNYHYFATAVKLDNLKRTLGSEIDYQLNWKIMKDVSMSLGYSVMFGTSTMDVVKGGNHSSWQDWGWVSLNINPRIFIK</sequence>
<dbReference type="Gene3D" id="2.40.160.100">
    <property type="match status" value="1"/>
</dbReference>
<organism evidence="3 4">
    <name type="scientific">Candidatus Phocaeicola faecigallinarum</name>
    <dbReference type="NCBI Taxonomy" id="2838732"/>
    <lineage>
        <taxon>Bacteria</taxon>
        <taxon>Pseudomonadati</taxon>
        <taxon>Bacteroidota</taxon>
        <taxon>Bacteroidia</taxon>
        <taxon>Bacteroidales</taxon>
        <taxon>Bacteroidaceae</taxon>
        <taxon>Phocaeicola</taxon>
    </lineage>
</organism>
<protein>
    <submittedName>
        <fullName evidence="3">Alginate export family protein</fullName>
    </submittedName>
</protein>
<evidence type="ECO:0000313" key="4">
    <source>
        <dbReference type="Proteomes" id="UP000783796"/>
    </source>
</evidence>
<feature type="chain" id="PRO_5037093855" evidence="1">
    <location>
        <begin position="24"/>
        <end position="428"/>
    </location>
</feature>
<dbReference type="Proteomes" id="UP000783796">
    <property type="component" value="Unassembled WGS sequence"/>
</dbReference>
<evidence type="ECO:0000256" key="1">
    <source>
        <dbReference type="SAM" id="SignalP"/>
    </source>
</evidence>
<accession>A0A948WWD6</accession>
<reference evidence="3" key="1">
    <citation type="journal article" date="2021" name="PeerJ">
        <title>Extensive microbial diversity within the chicken gut microbiome revealed by metagenomics and culture.</title>
        <authorList>
            <person name="Gilroy R."/>
            <person name="Ravi A."/>
            <person name="Getino M."/>
            <person name="Pursley I."/>
            <person name="Horton D.L."/>
            <person name="Alikhan N.F."/>
            <person name="Baker D."/>
            <person name="Gharbi K."/>
            <person name="Hall N."/>
            <person name="Watson M."/>
            <person name="Adriaenssens E.M."/>
            <person name="Foster-Nyarko E."/>
            <person name="Jarju S."/>
            <person name="Secka A."/>
            <person name="Antonio M."/>
            <person name="Oren A."/>
            <person name="Chaudhuri R.R."/>
            <person name="La Ragione R."/>
            <person name="Hildebrand F."/>
            <person name="Pallen M.J."/>
        </authorList>
    </citation>
    <scope>NUCLEOTIDE SEQUENCE</scope>
    <source>
        <strain evidence="3">G4-2901</strain>
    </source>
</reference>
<keyword evidence="1" id="KW-0732">Signal</keyword>
<dbReference type="AlphaFoldDB" id="A0A948WWD6"/>